<name>A0A2P5HHE4_DIAHE</name>
<sequence length="100" mass="11386">MSRSCFRLGRDIICQLAFGYPLNTQTKPTNRPFLGAMECINTWWLGNKRVVEFRKSVFAMIHARTAMERDAQHDLYTIALSDKVAYEGDSSDEGLHGSEL</sequence>
<keyword evidence="2" id="KW-1185">Reference proteome</keyword>
<protein>
    <submittedName>
        <fullName evidence="1">Uncharacterized protein</fullName>
    </submittedName>
</protein>
<dbReference type="AlphaFoldDB" id="A0A2P5HHE4"/>
<accession>A0A2P5HHE4</accession>
<dbReference type="OrthoDB" id="1470350at2759"/>
<evidence type="ECO:0000313" key="1">
    <source>
        <dbReference type="EMBL" id="POS69666.1"/>
    </source>
</evidence>
<proteinExistence type="predicted"/>
<reference evidence="1" key="1">
    <citation type="submission" date="2017-09" db="EMBL/GenBank/DDBJ databases">
        <title>Polyketide synthases of a Diaporthe helianthi virulent isolate.</title>
        <authorList>
            <person name="Baroncelli R."/>
        </authorList>
    </citation>
    <scope>NUCLEOTIDE SEQUENCE [LARGE SCALE GENOMIC DNA]</scope>
    <source>
        <strain evidence="1">7/96</strain>
    </source>
</reference>
<dbReference type="InParanoid" id="A0A2P5HHE4"/>
<evidence type="ECO:0000313" key="2">
    <source>
        <dbReference type="Proteomes" id="UP000094444"/>
    </source>
</evidence>
<dbReference type="STRING" id="158607.A0A2P5HHE4"/>
<dbReference type="Proteomes" id="UP000094444">
    <property type="component" value="Unassembled WGS sequence"/>
</dbReference>
<comment type="caution">
    <text evidence="1">The sequence shown here is derived from an EMBL/GenBank/DDBJ whole genome shotgun (WGS) entry which is preliminary data.</text>
</comment>
<dbReference type="EMBL" id="MAVT02002086">
    <property type="protein sequence ID" value="POS69666.1"/>
    <property type="molecule type" value="Genomic_DNA"/>
</dbReference>
<organism evidence="1 2">
    <name type="scientific">Diaporthe helianthi</name>
    <dbReference type="NCBI Taxonomy" id="158607"/>
    <lineage>
        <taxon>Eukaryota</taxon>
        <taxon>Fungi</taxon>
        <taxon>Dikarya</taxon>
        <taxon>Ascomycota</taxon>
        <taxon>Pezizomycotina</taxon>
        <taxon>Sordariomycetes</taxon>
        <taxon>Sordariomycetidae</taxon>
        <taxon>Diaporthales</taxon>
        <taxon>Diaporthaceae</taxon>
        <taxon>Diaporthe</taxon>
    </lineage>
</organism>
<gene>
    <name evidence="1" type="ORF">DHEL01_v211941</name>
</gene>